<evidence type="ECO:0000256" key="1">
    <source>
        <dbReference type="SAM" id="Phobius"/>
    </source>
</evidence>
<feature type="signal peptide" evidence="2">
    <location>
        <begin position="1"/>
        <end position="23"/>
    </location>
</feature>
<dbReference type="AlphaFoldDB" id="A0ABD1V013"/>
<reference evidence="5" key="1">
    <citation type="submission" date="2024-07" db="EMBL/GenBank/DDBJ databases">
        <title>Two chromosome-level genome assemblies of Korean endemic species Abeliophyllum distichum and Forsythia ovata (Oleaceae).</title>
        <authorList>
            <person name="Jang H."/>
        </authorList>
    </citation>
    <scope>NUCLEOTIDE SEQUENCE [LARGE SCALE GENOMIC DNA]</scope>
</reference>
<name>A0ABD1V013_9LAMI</name>
<feature type="transmembrane region" description="Helical" evidence="1">
    <location>
        <begin position="783"/>
        <end position="803"/>
    </location>
</feature>
<dbReference type="Pfam" id="PF25483">
    <property type="entry name" value="DUF7906"/>
    <property type="match status" value="1"/>
</dbReference>
<comment type="caution">
    <text evidence="4">The sequence shown here is derived from an EMBL/GenBank/DDBJ whole genome shotgun (WGS) entry which is preliminary data.</text>
</comment>
<sequence length="807" mass="91735">MIRIKSYYLIAILLSLIVKESESAPQAYRRDPGHPQWHHGAFQDVKDSVRSEVRQMLHSRAEVPFQVPLEVNVVLIGFNGDGGYRYTIDSQKLEEFLRVSFPSHRPSCLETGQPLDIEHHVVFNAFPAGQPELIALEKTLKSAMVPAGTAREANFGREVPLFEVEATTVEPEFQKLYSYLFDIENVGYSVEEMDRHWPTAIFVVNFDKVRIDPRNKELDLESLMYGRITQLNDEEIKKQEGDYIYRYRYHGGGASQVWLGSGRFVVVDLSAGPCTYGKIETEEGSVNPKTLPRLQNVLLPRSSAGSEQTAHDIFIGQLAAVIATTVEHVIAPDVRYETIDMTTRLLIPIIVLQNHNRYYIMEKGHNYSIIVEAIEAEVKKMVHQGQEVVIVGGTHALHRHEKLAIAVSKAMRGHSLQETKKDGRFHVHTKTYLDGAILKEEMERSADVLAAGLLEVSDPSLSSKYFLRQNWMDETDGADDSILKHKPLWASYSSTRGKDKKRRTEKKKQGDLYRTYGTRVVPVFVLSLADVDEHLMMEDDSLVWTSNDVVIVLQHQSEKIPLSYVSEIERRHAIPSQVQRHILAGLASVVGGLSAPYEKASHVHERPVVNWLLAVGCHPFGPFSNTSQISQMLRDVALRNIIYARVDSALHRIRDTSEAVQAFTAEYLKTPLGEPVKGKKNKSSTELWLEKFYKKTTNLPEPFPHELVDRLEKYLDSLEEQLVDLSSFLYDHRLQEAHLNSSEILQSSIFTQQYVDHVLSSEREKMKCCSIEYKFPVHSSQNYIYAGILLAGFLVYFVVIFFASPVR</sequence>
<dbReference type="PANTHER" id="PTHR31515:SF0">
    <property type="entry name" value="TRANSMEMBRANE PROTEIN"/>
    <property type="match status" value="1"/>
</dbReference>
<dbReference type="PANTHER" id="PTHR31515">
    <property type="entry name" value="TRANSMEMBRANE PROTEIN-RELATED"/>
    <property type="match status" value="1"/>
</dbReference>
<dbReference type="Proteomes" id="UP001604277">
    <property type="component" value="Unassembled WGS sequence"/>
</dbReference>
<organism evidence="4 5">
    <name type="scientific">Forsythia ovata</name>
    <dbReference type="NCBI Taxonomy" id="205694"/>
    <lineage>
        <taxon>Eukaryota</taxon>
        <taxon>Viridiplantae</taxon>
        <taxon>Streptophyta</taxon>
        <taxon>Embryophyta</taxon>
        <taxon>Tracheophyta</taxon>
        <taxon>Spermatophyta</taxon>
        <taxon>Magnoliopsida</taxon>
        <taxon>eudicotyledons</taxon>
        <taxon>Gunneridae</taxon>
        <taxon>Pentapetalae</taxon>
        <taxon>asterids</taxon>
        <taxon>lamiids</taxon>
        <taxon>Lamiales</taxon>
        <taxon>Oleaceae</taxon>
        <taxon>Forsythieae</taxon>
        <taxon>Forsythia</taxon>
    </lineage>
</organism>
<feature type="domain" description="DUF7906" evidence="3">
    <location>
        <begin position="67"/>
        <end position="332"/>
    </location>
</feature>
<feature type="chain" id="PRO_5044771099" description="DUF7906 domain-containing protein" evidence="2">
    <location>
        <begin position="24"/>
        <end position="807"/>
    </location>
</feature>
<gene>
    <name evidence="4" type="ORF">Fot_23245</name>
</gene>
<keyword evidence="2" id="KW-0732">Signal</keyword>
<keyword evidence="1" id="KW-0472">Membrane</keyword>
<accession>A0ABD1V013</accession>
<keyword evidence="1" id="KW-0812">Transmembrane</keyword>
<evidence type="ECO:0000259" key="3">
    <source>
        <dbReference type="Pfam" id="PF25483"/>
    </source>
</evidence>
<evidence type="ECO:0000256" key="2">
    <source>
        <dbReference type="SAM" id="SignalP"/>
    </source>
</evidence>
<protein>
    <recommendedName>
        <fullName evidence="3">DUF7906 domain-containing protein</fullName>
    </recommendedName>
</protein>
<keyword evidence="1" id="KW-1133">Transmembrane helix</keyword>
<dbReference type="InterPro" id="IPR057228">
    <property type="entry name" value="DUF7906"/>
</dbReference>
<proteinExistence type="predicted"/>
<evidence type="ECO:0000313" key="5">
    <source>
        <dbReference type="Proteomes" id="UP001604277"/>
    </source>
</evidence>
<dbReference type="EMBL" id="JBFOLJ010000006">
    <property type="protein sequence ID" value="KAL2530644.1"/>
    <property type="molecule type" value="Genomic_DNA"/>
</dbReference>
<evidence type="ECO:0000313" key="4">
    <source>
        <dbReference type="EMBL" id="KAL2530644.1"/>
    </source>
</evidence>
<keyword evidence="5" id="KW-1185">Reference proteome</keyword>